<comment type="caution">
    <text evidence="8">The sequence shown here is derived from an EMBL/GenBank/DDBJ whole genome shotgun (WGS) entry which is preliminary data.</text>
</comment>
<dbReference type="AlphaFoldDB" id="A0A420I4A5"/>
<keyword evidence="3 8" id="KW-0489">Methyltransferase</keyword>
<reference evidence="8 9" key="1">
    <citation type="journal article" date="2018" name="BMC Genomics">
        <title>Comparative genome analyses reveal sequence features reflecting distinct modes of host-adaptation between dicot and monocot powdery mildew.</title>
        <authorList>
            <person name="Wu Y."/>
            <person name="Ma X."/>
            <person name="Pan Z."/>
            <person name="Kale S.D."/>
            <person name="Song Y."/>
            <person name="King H."/>
            <person name="Zhang Q."/>
            <person name="Presley C."/>
            <person name="Deng X."/>
            <person name="Wei C.I."/>
            <person name="Xiao S."/>
        </authorList>
    </citation>
    <scope>NUCLEOTIDE SEQUENCE [LARGE SCALE GENOMIC DNA]</scope>
    <source>
        <strain evidence="8">UCSC1</strain>
    </source>
</reference>
<dbReference type="GO" id="GO:0005739">
    <property type="term" value="C:mitochondrion"/>
    <property type="evidence" value="ECO:0007669"/>
    <property type="project" value="TreeGrafter"/>
</dbReference>
<proteinExistence type="inferred from homology"/>
<keyword evidence="5" id="KW-0949">S-adenosyl-L-methionine</keyword>
<dbReference type="PANTHER" id="PTHR10920">
    <property type="entry name" value="RIBOSOMAL RNA METHYLTRANSFERASE"/>
    <property type="match status" value="1"/>
</dbReference>
<keyword evidence="4 8" id="KW-0808">Transferase</keyword>
<evidence type="ECO:0000256" key="3">
    <source>
        <dbReference type="ARBA" id="ARBA00022603"/>
    </source>
</evidence>
<dbReference type="InterPro" id="IPR050082">
    <property type="entry name" value="RNA_methyltr_RlmE"/>
</dbReference>
<dbReference type="Proteomes" id="UP000285405">
    <property type="component" value="Unassembled WGS sequence"/>
</dbReference>
<dbReference type="InterPro" id="IPR002877">
    <property type="entry name" value="RNA_MeTrfase_FtsJ_dom"/>
</dbReference>
<dbReference type="GO" id="GO:0008650">
    <property type="term" value="F:rRNA (uridine-2'-O-)-methyltransferase activity"/>
    <property type="evidence" value="ECO:0007669"/>
    <property type="project" value="TreeGrafter"/>
</dbReference>
<evidence type="ECO:0000256" key="5">
    <source>
        <dbReference type="ARBA" id="ARBA00022691"/>
    </source>
</evidence>
<protein>
    <recommendedName>
        <fullName evidence="6">rRNA methyltransferase 2, mitochondrial</fullName>
    </recommendedName>
</protein>
<gene>
    <name evidence="8" type="ORF">GcC1_131020</name>
</gene>
<dbReference type="EMBL" id="MCBR01013145">
    <property type="protein sequence ID" value="RKF64538.1"/>
    <property type="molecule type" value="Genomic_DNA"/>
</dbReference>
<dbReference type="Pfam" id="PF01728">
    <property type="entry name" value="FtsJ"/>
    <property type="match status" value="1"/>
</dbReference>
<keyword evidence="2" id="KW-0698">rRNA processing</keyword>
<sequence>MLNTSGINLKDHVGSMELCMAALEFAKITLRTGGHFVCKFYRGVEDKKLERNVKQAFRFVHKGKPESSRKVSAHEIFN</sequence>
<evidence type="ECO:0000256" key="6">
    <source>
        <dbReference type="ARBA" id="ARBA00041184"/>
    </source>
</evidence>
<feature type="domain" description="Ribosomal RNA methyltransferase FtsJ" evidence="7">
    <location>
        <begin position="3"/>
        <end position="76"/>
    </location>
</feature>
<evidence type="ECO:0000256" key="2">
    <source>
        <dbReference type="ARBA" id="ARBA00022552"/>
    </source>
</evidence>
<evidence type="ECO:0000313" key="8">
    <source>
        <dbReference type="EMBL" id="RKF64538.1"/>
    </source>
</evidence>
<evidence type="ECO:0000256" key="4">
    <source>
        <dbReference type="ARBA" id="ARBA00022679"/>
    </source>
</evidence>
<dbReference type="SUPFAM" id="SSF53335">
    <property type="entry name" value="S-adenosyl-L-methionine-dependent methyltransferases"/>
    <property type="match status" value="1"/>
</dbReference>
<name>A0A420I4A5_9PEZI</name>
<evidence type="ECO:0000313" key="9">
    <source>
        <dbReference type="Proteomes" id="UP000285405"/>
    </source>
</evidence>
<dbReference type="OrthoDB" id="20105at2759"/>
<organism evidence="8 9">
    <name type="scientific">Golovinomyces cichoracearum</name>
    <dbReference type="NCBI Taxonomy" id="62708"/>
    <lineage>
        <taxon>Eukaryota</taxon>
        <taxon>Fungi</taxon>
        <taxon>Dikarya</taxon>
        <taxon>Ascomycota</taxon>
        <taxon>Pezizomycotina</taxon>
        <taxon>Leotiomycetes</taxon>
        <taxon>Erysiphales</taxon>
        <taxon>Erysiphaceae</taxon>
        <taxon>Golovinomyces</taxon>
    </lineage>
</organism>
<accession>A0A420I4A5</accession>
<dbReference type="Gene3D" id="3.40.50.150">
    <property type="entry name" value="Vaccinia Virus protein VP39"/>
    <property type="match status" value="1"/>
</dbReference>
<evidence type="ECO:0000256" key="1">
    <source>
        <dbReference type="ARBA" id="ARBA00009258"/>
    </source>
</evidence>
<evidence type="ECO:0000259" key="7">
    <source>
        <dbReference type="Pfam" id="PF01728"/>
    </source>
</evidence>
<dbReference type="PANTHER" id="PTHR10920:SF18">
    <property type="entry name" value="RRNA METHYLTRANSFERASE 2, MITOCHONDRIAL"/>
    <property type="match status" value="1"/>
</dbReference>
<comment type="similarity">
    <text evidence="1">Belongs to the class I-like SAM-binding methyltransferase superfamily. RNA methyltransferase RlmE family.</text>
</comment>
<dbReference type="InterPro" id="IPR029063">
    <property type="entry name" value="SAM-dependent_MTases_sf"/>
</dbReference>